<evidence type="ECO:0000256" key="4">
    <source>
        <dbReference type="ARBA" id="ARBA00012795"/>
    </source>
</evidence>
<dbReference type="GO" id="GO:0030488">
    <property type="term" value="P:tRNA methylation"/>
    <property type="evidence" value="ECO:0007669"/>
    <property type="project" value="UniProtKB-UniRule"/>
</dbReference>
<dbReference type="GO" id="GO:0005737">
    <property type="term" value="C:cytoplasm"/>
    <property type="evidence" value="ECO:0007669"/>
    <property type="project" value="UniProtKB-SubCell"/>
</dbReference>
<evidence type="ECO:0000313" key="14">
    <source>
        <dbReference type="Proteomes" id="UP000521872"/>
    </source>
</evidence>
<evidence type="ECO:0000256" key="3">
    <source>
        <dbReference type="ARBA" id="ARBA00009056"/>
    </source>
</evidence>
<dbReference type="SUPFAM" id="SSF53335">
    <property type="entry name" value="S-adenosyl-L-methionine-dependent methyltransferases"/>
    <property type="match status" value="1"/>
</dbReference>
<evidence type="ECO:0000256" key="10">
    <source>
        <dbReference type="ARBA" id="ARBA00022694"/>
    </source>
</evidence>
<comment type="similarity">
    <text evidence="3 12">Belongs to the TRM44 family.</text>
</comment>
<comment type="subcellular location">
    <subcellularLocation>
        <location evidence="2 12">Cytoplasm</location>
    </subcellularLocation>
</comment>
<reference evidence="13 14" key="1">
    <citation type="submission" date="2019-12" db="EMBL/GenBank/DDBJ databases">
        <authorList>
            <person name="Floudas D."/>
            <person name="Bentzer J."/>
            <person name="Ahren D."/>
            <person name="Johansson T."/>
            <person name="Persson P."/>
            <person name="Tunlid A."/>
        </authorList>
    </citation>
    <scope>NUCLEOTIDE SEQUENCE [LARGE SCALE GENOMIC DNA]</scope>
    <source>
        <strain evidence="13 14">CBS 102.39</strain>
    </source>
</reference>
<dbReference type="PANTHER" id="PTHR21210">
    <property type="entry name" value="TRNA (URACIL-O(2)-)-METHYLTRANSFERASE-RELATED"/>
    <property type="match status" value="1"/>
</dbReference>
<proteinExistence type="inferred from homology"/>
<keyword evidence="6 12" id="KW-0963">Cytoplasm</keyword>
<dbReference type="EMBL" id="JAACJL010000031">
    <property type="protein sequence ID" value="KAF4616297.1"/>
    <property type="molecule type" value="Genomic_DNA"/>
</dbReference>
<organism evidence="13 14">
    <name type="scientific">Agrocybe pediades</name>
    <dbReference type="NCBI Taxonomy" id="84607"/>
    <lineage>
        <taxon>Eukaryota</taxon>
        <taxon>Fungi</taxon>
        <taxon>Dikarya</taxon>
        <taxon>Basidiomycota</taxon>
        <taxon>Agaricomycotina</taxon>
        <taxon>Agaricomycetes</taxon>
        <taxon>Agaricomycetidae</taxon>
        <taxon>Agaricales</taxon>
        <taxon>Agaricineae</taxon>
        <taxon>Strophariaceae</taxon>
        <taxon>Agrocybe</taxon>
    </lineage>
</organism>
<dbReference type="Pfam" id="PF07757">
    <property type="entry name" value="AdoMet_MTase"/>
    <property type="match status" value="2"/>
</dbReference>
<comment type="caution">
    <text evidence="13">The sequence shown here is derived from an EMBL/GenBank/DDBJ whole genome shotgun (WGS) entry which is preliminary data.</text>
</comment>
<dbReference type="AlphaFoldDB" id="A0A8H4QTW8"/>
<gene>
    <name evidence="13" type="ORF">D9613_008352</name>
</gene>
<dbReference type="Proteomes" id="UP000521872">
    <property type="component" value="Unassembled WGS sequence"/>
</dbReference>
<protein>
    <recommendedName>
        <fullName evidence="5 12">tRNA (uracil-O(2)-)-methyltransferase</fullName>
        <ecNumber evidence="4 12">2.1.1.211</ecNumber>
    </recommendedName>
</protein>
<dbReference type="InterPro" id="IPR029063">
    <property type="entry name" value="SAM-dependent_MTases_sf"/>
</dbReference>
<comment type="function">
    <text evidence="12">Adenosyl-L-methionine (AdoMet)-dependent tRNA (uracil-O(2)-)-methyltransferase.</text>
</comment>
<keyword evidence="8 12" id="KW-0808">Transferase</keyword>
<evidence type="ECO:0000256" key="6">
    <source>
        <dbReference type="ARBA" id="ARBA00022490"/>
    </source>
</evidence>
<evidence type="ECO:0000256" key="1">
    <source>
        <dbReference type="ARBA" id="ARBA00002778"/>
    </source>
</evidence>
<evidence type="ECO:0000256" key="2">
    <source>
        <dbReference type="ARBA" id="ARBA00004496"/>
    </source>
</evidence>
<dbReference type="EC" id="2.1.1.211" evidence="4 12"/>
<keyword evidence="9 12" id="KW-0949">S-adenosyl-L-methionine</keyword>
<dbReference type="PANTHER" id="PTHR21210:SF0">
    <property type="entry name" value="TRNA (URACIL-O(2)-)-METHYLTRANSFERASE-RELATED"/>
    <property type="match status" value="1"/>
</dbReference>
<evidence type="ECO:0000256" key="9">
    <source>
        <dbReference type="ARBA" id="ARBA00022691"/>
    </source>
</evidence>
<evidence type="ECO:0000256" key="11">
    <source>
        <dbReference type="ARBA" id="ARBA00047957"/>
    </source>
</evidence>
<accession>A0A8H4QTW8</accession>
<evidence type="ECO:0000256" key="12">
    <source>
        <dbReference type="RuleBase" id="RU368004"/>
    </source>
</evidence>
<comment type="function">
    <text evidence="1">Probable adenosyl-L-methionine (AdoMet)-dependent tRNA (uracil-O(2)-)-methyltransferase.</text>
</comment>
<dbReference type="InterPro" id="IPR011671">
    <property type="entry name" value="tRNA_uracil_MeTrfase"/>
</dbReference>
<evidence type="ECO:0000313" key="13">
    <source>
        <dbReference type="EMBL" id="KAF4616297.1"/>
    </source>
</evidence>
<evidence type="ECO:0000256" key="7">
    <source>
        <dbReference type="ARBA" id="ARBA00022603"/>
    </source>
</evidence>
<comment type="catalytic activity">
    <reaction evidence="11 12">
        <text>uridine(44) in tRNA(Ser) + S-adenosyl-L-methionine = 2'-O-methyluridine(44) in tRNA(Ser) + S-adenosyl-L-homocysteine + H(+)</text>
        <dbReference type="Rhea" id="RHEA:43100"/>
        <dbReference type="Rhea" id="RHEA-COMP:10339"/>
        <dbReference type="Rhea" id="RHEA-COMP:10340"/>
        <dbReference type="ChEBI" id="CHEBI:15378"/>
        <dbReference type="ChEBI" id="CHEBI:57856"/>
        <dbReference type="ChEBI" id="CHEBI:59789"/>
        <dbReference type="ChEBI" id="CHEBI:65315"/>
        <dbReference type="ChEBI" id="CHEBI:74478"/>
        <dbReference type="EC" id="2.1.1.211"/>
    </reaction>
</comment>
<sequence>MASVERPRYTPVPCEAGTTATHEGWVPLVQCAASFPIEVFEIAISQLVHHPEYNSTLILRSEVISDTNDGAEFPQSVPPLEGRRPVRCIHRKLLPRRPGRDPSLEQYCTLYGVVTVPELDAEEHSEESDTDATTMPDTLVLTPIVEPGSSLPYYHPTVHHLAFRYIPGPEPILRIEVDPLPETSLDLNARLYRTCLALLETLHRYGWGAMTNYKKRVIHDFLIPREQYQDLYLVMRERHKHLVDTWQEVTDPLKHVFEDIGIATYLMLLWKDTFGTAAEPSDNSLDSEPWKSWPRPPGGFLDFGCGNGLLTHILIAEGYEGYGIDLRARTSWAHYPKSTQDALCVYAFDPTEETATTNDSDALERPDQTYFKPGTFIIGNHADELTPWLPVVSALYNSSGYISIPCCSWAFDKKYERSSTPSFPLPGSASRPETDAAFVESLNLGGDGSNKSSYSMYRIWLASLSLHCGWKIECETLRIPSTRNWAIVGRNWLPASEEDDYVENAREIVQNVSGRGLFKTRKPEGKAKDH</sequence>
<keyword evidence="14" id="KW-1185">Reference proteome</keyword>
<evidence type="ECO:0000256" key="8">
    <source>
        <dbReference type="ARBA" id="ARBA00022679"/>
    </source>
</evidence>
<evidence type="ECO:0000256" key="5">
    <source>
        <dbReference type="ARBA" id="ARBA00017788"/>
    </source>
</evidence>
<name>A0A8H4QTW8_9AGAR</name>
<keyword evidence="10 12" id="KW-0819">tRNA processing</keyword>
<dbReference type="GO" id="GO:0141101">
    <property type="term" value="F:tRNA(Ser) (uridine(44)-2'-O-)-methyltransferase activity"/>
    <property type="evidence" value="ECO:0007669"/>
    <property type="project" value="UniProtKB-EC"/>
</dbReference>
<keyword evidence="7 12" id="KW-0489">Methyltransferase</keyword>